<reference evidence="2 3" key="1">
    <citation type="submission" date="2021-05" db="EMBL/GenBank/DDBJ databases">
        <title>Complete genome of Nocardioides aquaticus KCTC 9944T isolated from meromictic and hypersaline Ekho Lake, Antarctica.</title>
        <authorList>
            <person name="Hwang K."/>
            <person name="Kim K.M."/>
            <person name="Choe H."/>
        </authorList>
    </citation>
    <scope>NUCLEOTIDE SEQUENCE [LARGE SCALE GENOMIC DNA]</scope>
    <source>
        <strain evidence="2 3">KCTC 9944</strain>
    </source>
</reference>
<protein>
    <submittedName>
        <fullName evidence="2">Uncharacterized protein</fullName>
    </submittedName>
</protein>
<proteinExistence type="predicted"/>
<dbReference type="RefSeq" id="WP_214056916.1">
    <property type="nucleotide sequence ID" value="NZ_BAAAHS010000103.1"/>
</dbReference>
<dbReference type="EMBL" id="CP075371">
    <property type="protein sequence ID" value="QVT81552.1"/>
    <property type="molecule type" value="Genomic_DNA"/>
</dbReference>
<name>A0ABX8EM08_9ACTN</name>
<feature type="compositionally biased region" description="Basic and acidic residues" evidence="1">
    <location>
        <begin position="64"/>
        <end position="77"/>
    </location>
</feature>
<evidence type="ECO:0000313" key="2">
    <source>
        <dbReference type="EMBL" id="QVT81552.1"/>
    </source>
</evidence>
<organism evidence="2 3">
    <name type="scientific">Nocardioides aquaticus</name>
    <dbReference type="NCBI Taxonomy" id="160826"/>
    <lineage>
        <taxon>Bacteria</taxon>
        <taxon>Bacillati</taxon>
        <taxon>Actinomycetota</taxon>
        <taxon>Actinomycetes</taxon>
        <taxon>Propionibacteriales</taxon>
        <taxon>Nocardioidaceae</taxon>
        <taxon>Nocardioides</taxon>
    </lineage>
</organism>
<feature type="region of interest" description="Disordered" evidence="1">
    <location>
        <begin position="1"/>
        <end position="109"/>
    </location>
</feature>
<keyword evidence="3" id="KW-1185">Reference proteome</keyword>
<accession>A0ABX8EM08</accession>
<dbReference type="Proteomes" id="UP000679307">
    <property type="component" value="Chromosome"/>
</dbReference>
<evidence type="ECO:0000256" key="1">
    <source>
        <dbReference type="SAM" id="MobiDB-lite"/>
    </source>
</evidence>
<evidence type="ECO:0000313" key="3">
    <source>
        <dbReference type="Proteomes" id="UP000679307"/>
    </source>
</evidence>
<gene>
    <name evidence="2" type="ORF">ENKNEFLB_03962</name>
</gene>
<sequence length="109" mass="11190">MSDAKTGQPGEDELVASNPNATGPDGAAGDMGVSSEREGATGPGQHGTDGMLDTSPSPGAPDEETPREQSAGEHDDLNPEAPIPPVAGYNSRDPRSDETPYEPGPSYER</sequence>